<feature type="signal peptide" evidence="1">
    <location>
        <begin position="1"/>
        <end position="22"/>
    </location>
</feature>
<keyword evidence="1" id="KW-0732">Signal</keyword>
<feature type="chain" id="PRO_5026871195" evidence="1">
    <location>
        <begin position="23"/>
        <end position="213"/>
    </location>
</feature>
<evidence type="ECO:0000313" key="3">
    <source>
        <dbReference type="Proteomes" id="UP000504634"/>
    </source>
</evidence>
<gene>
    <name evidence="4" type="primary">LOC115620386</name>
</gene>
<evidence type="ECO:0000259" key="2">
    <source>
        <dbReference type="PROSITE" id="PS51465"/>
    </source>
</evidence>
<proteinExistence type="predicted"/>
<dbReference type="Proteomes" id="UP000504634">
    <property type="component" value="Unplaced"/>
</dbReference>
<dbReference type="OrthoDB" id="7404485at2759"/>
<sequence length="213" mass="24222">MKFVTICTLLIVCLVCFALVEARTPRQCSPCPKIRGTPVCAQRCGQNARCTFPSACEARRQRCLNNEISIVVVLNSQASRIYHPCNVAPTCSDTKNLAWAMDELRCHVFYNPCLQLTEECSRQNRGEGLFTAVDKEKCQLHCDNICEESYEPVCAQFFNDFQRTFNNRCELYKFACVEEKPYSFIAPGLCAEIETMSFDMAVKDEIDEESVET</sequence>
<accession>A0A6J2T046</accession>
<dbReference type="AlphaFoldDB" id="A0A6J2T046"/>
<protein>
    <submittedName>
        <fullName evidence="4">Uncharacterized protein LOC115620386</fullName>
    </submittedName>
</protein>
<keyword evidence="3" id="KW-1185">Reference proteome</keyword>
<dbReference type="RefSeq" id="XP_030369454.1">
    <property type="nucleotide sequence ID" value="XM_030513594.1"/>
</dbReference>
<evidence type="ECO:0000256" key="1">
    <source>
        <dbReference type="SAM" id="SignalP"/>
    </source>
</evidence>
<evidence type="ECO:0000313" key="4">
    <source>
        <dbReference type="RefSeq" id="XP_030369454.1"/>
    </source>
</evidence>
<organism evidence="3 4">
    <name type="scientific">Drosophila lebanonensis</name>
    <name type="common">Fruit fly</name>
    <name type="synonym">Scaptodrosophila lebanonensis</name>
    <dbReference type="NCBI Taxonomy" id="7225"/>
    <lineage>
        <taxon>Eukaryota</taxon>
        <taxon>Metazoa</taxon>
        <taxon>Ecdysozoa</taxon>
        <taxon>Arthropoda</taxon>
        <taxon>Hexapoda</taxon>
        <taxon>Insecta</taxon>
        <taxon>Pterygota</taxon>
        <taxon>Neoptera</taxon>
        <taxon>Endopterygota</taxon>
        <taxon>Diptera</taxon>
        <taxon>Brachycera</taxon>
        <taxon>Muscomorpha</taxon>
        <taxon>Ephydroidea</taxon>
        <taxon>Drosophilidae</taxon>
        <taxon>Scaptodrosophila</taxon>
    </lineage>
</organism>
<dbReference type="Gene3D" id="3.30.60.30">
    <property type="match status" value="1"/>
</dbReference>
<dbReference type="InterPro" id="IPR036058">
    <property type="entry name" value="Kazal_dom_sf"/>
</dbReference>
<dbReference type="GeneID" id="115620386"/>
<reference evidence="4" key="1">
    <citation type="submission" date="2025-08" db="UniProtKB">
        <authorList>
            <consortium name="RefSeq"/>
        </authorList>
    </citation>
    <scope>IDENTIFICATION</scope>
    <source>
        <strain evidence="4">11010-0011.00</strain>
        <tissue evidence="4">Whole body</tissue>
    </source>
</reference>
<name>A0A6J2T046_DROLE</name>
<feature type="domain" description="Kazal-like" evidence="2">
    <location>
        <begin position="132"/>
        <end position="192"/>
    </location>
</feature>
<dbReference type="InterPro" id="IPR002350">
    <property type="entry name" value="Kazal_dom"/>
</dbReference>
<dbReference type="SUPFAM" id="SSF100895">
    <property type="entry name" value="Kazal-type serine protease inhibitors"/>
    <property type="match status" value="1"/>
</dbReference>
<dbReference type="PROSITE" id="PS51465">
    <property type="entry name" value="KAZAL_2"/>
    <property type="match status" value="1"/>
</dbReference>